<proteinExistence type="inferred from homology"/>
<evidence type="ECO:0000313" key="3">
    <source>
        <dbReference type="Proteomes" id="UP001597297"/>
    </source>
</evidence>
<dbReference type="RefSeq" id="WP_377092640.1">
    <property type="nucleotide sequence ID" value="NZ_JBHSJM010000001.1"/>
</dbReference>
<reference evidence="3" key="1">
    <citation type="journal article" date="2019" name="Int. J. Syst. Evol. Microbiol.">
        <title>The Global Catalogue of Microorganisms (GCM) 10K type strain sequencing project: providing services to taxonomists for standard genome sequencing and annotation.</title>
        <authorList>
            <consortium name="The Broad Institute Genomics Platform"/>
            <consortium name="The Broad Institute Genome Sequencing Center for Infectious Disease"/>
            <person name="Wu L."/>
            <person name="Ma J."/>
        </authorList>
    </citation>
    <scope>NUCLEOTIDE SEQUENCE [LARGE SCALE GENOMIC DNA]</scope>
    <source>
        <strain evidence="3">JCM 16545</strain>
    </source>
</reference>
<gene>
    <name evidence="2" type="ORF">ACFSQZ_02965</name>
</gene>
<dbReference type="EMBL" id="JBHUJC010000010">
    <property type="protein sequence ID" value="MFD2275421.1"/>
    <property type="molecule type" value="Genomic_DNA"/>
</dbReference>
<evidence type="ECO:0000256" key="1">
    <source>
        <dbReference type="ARBA" id="ARBA00093770"/>
    </source>
</evidence>
<evidence type="ECO:0008006" key="4">
    <source>
        <dbReference type="Google" id="ProtNLM"/>
    </source>
</evidence>
<organism evidence="2 3">
    <name type="scientific">Rubritalea spongiae</name>
    <dbReference type="NCBI Taxonomy" id="430797"/>
    <lineage>
        <taxon>Bacteria</taxon>
        <taxon>Pseudomonadati</taxon>
        <taxon>Verrucomicrobiota</taxon>
        <taxon>Verrucomicrobiia</taxon>
        <taxon>Verrucomicrobiales</taxon>
        <taxon>Rubritaleaceae</taxon>
        <taxon>Rubritalea</taxon>
    </lineage>
</organism>
<evidence type="ECO:0000313" key="2">
    <source>
        <dbReference type="EMBL" id="MFD2275421.1"/>
    </source>
</evidence>
<name>A0ABW5DYL0_9BACT</name>
<accession>A0ABW5DYL0</accession>
<dbReference type="InterPro" id="IPR021458">
    <property type="entry name" value="Rv0495c"/>
</dbReference>
<comment type="similarity">
    <text evidence="1">Belongs to the Rv0495c family.</text>
</comment>
<dbReference type="Proteomes" id="UP001597297">
    <property type="component" value="Unassembled WGS sequence"/>
</dbReference>
<keyword evidence="3" id="KW-1185">Reference proteome</keyword>
<sequence length="235" mass="26467">MATDWFRVMLTHYAETAAGLAHQLRDAHIDHDAFEMLLRPCTLERCSATCCYDGVYLSEEEARGVEWLVDKERGRFVEYGLKLPQKVVETVRNGMSQKTAVRVAEPDELACDFPNHFNKTRCVFLDSLGRCGIQSLCMEDGLGEWYLKPLTCWIHPVVILPAGRQRTRPVITLVNAVNDPQKKDDYPGFASCTHCGREDAGGQVAWKVLEKELRALGELAGRDIYGELSAPTIDY</sequence>
<protein>
    <recommendedName>
        <fullName evidence="4">DUF3109 family protein</fullName>
    </recommendedName>
</protein>
<dbReference type="Pfam" id="PF11307">
    <property type="entry name" value="DUF3109"/>
    <property type="match status" value="1"/>
</dbReference>
<comment type="caution">
    <text evidence="2">The sequence shown here is derived from an EMBL/GenBank/DDBJ whole genome shotgun (WGS) entry which is preliminary data.</text>
</comment>